<organism evidence="3">
    <name type="scientific">Entamoeba dispar (strain ATCC PRA-260 / SAW760)</name>
    <dbReference type="NCBI Taxonomy" id="370354"/>
    <lineage>
        <taxon>Eukaryota</taxon>
        <taxon>Amoebozoa</taxon>
        <taxon>Evosea</taxon>
        <taxon>Archamoebae</taxon>
        <taxon>Mastigamoebida</taxon>
        <taxon>Entamoebidae</taxon>
        <taxon>Entamoeba</taxon>
    </lineage>
</organism>
<proteinExistence type="predicted"/>
<protein>
    <recommendedName>
        <fullName evidence="4">Capsid protein</fullName>
    </recommendedName>
</protein>
<dbReference type="eggNOG" id="ENOG502RCUM">
    <property type="taxonomic scope" value="Eukaryota"/>
</dbReference>
<dbReference type="OMA" id="PPSFIAW"/>
<dbReference type="KEGG" id="edi:EDI_137190"/>
<feature type="region of interest" description="Disordered" evidence="1">
    <location>
        <begin position="1"/>
        <end position="21"/>
    </location>
</feature>
<evidence type="ECO:0008006" key="4">
    <source>
        <dbReference type="Google" id="ProtNLM"/>
    </source>
</evidence>
<dbReference type="EMBL" id="DS549525">
    <property type="protein sequence ID" value="EDR25455.1"/>
    <property type="molecule type" value="Genomic_DNA"/>
</dbReference>
<dbReference type="Proteomes" id="UP000008076">
    <property type="component" value="Unassembled WGS sequence"/>
</dbReference>
<keyword evidence="3" id="KW-1185">Reference proteome</keyword>
<dbReference type="VEuPathDB" id="AmoebaDB:EDI_137190"/>
<sequence>MARLKRKTTRRTKTKRRPTLRRGRRVYKRRVYRLRRYTRRYRRARLSSQPNSIVLKNKLVCSMVEFQILPVRDSLPQIVTMAGFTTAATNKISNVTEENKAIFSSLGQLFFNVQSVDTANSILPIQEAGKLPPSFIAWNPFVDYNLLGSLWNYYTGMYEYWKFTGVKIKWIPNVKTAVALPEMPYGIQQSRKSVTGSALQSSVNLEISNQNNSPYDTVLYTGDGSGLGYKQQVTFNMHVLFEKDNYDNFDLPTNPANVQESEVCKDTRYKFKRFYDGPTKPKTYKVYDMTKPFKFYVKPYMQNTSSEITDDLSNPQTGATILKPSLNTQIQKKKRMNYVKYNGTRNEVPFVNPSHLQRYASYIQDQNYFDPILFGYFFTANGIPIGSTLTIAENIAPTQEEPLWTNYSLYAPPNISALGKFEITFYTKFRQIKNA</sequence>
<evidence type="ECO:0000313" key="3">
    <source>
        <dbReference type="Proteomes" id="UP000008076"/>
    </source>
</evidence>
<accession>B0EJ39</accession>
<evidence type="ECO:0000313" key="2">
    <source>
        <dbReference type="EMBL" id="EDR25455.1"/>
    </source>
</evidence>
<dbReference type="OrthoDB" id="32185at2759"/>
<evidence type="ECO:0000256" key="1">
    <source>
        <dbReference type="SAM" id="MobiDB-lite"/>
    </source>
</evidence>
<dbReference type="RefSeq" id="XP_001738226.1">
    <property type="nucleotide sequence ID" value="XM_001738174.1"/>
</dbReference>
<reference evidence="3" key="1">
    <citation type="submission" date="2007-12" db="EMBL/GenBank/DDBJ databases">
        <title>Annotation of Entamoeba dispar SAW760.</title>
        <authorList>
            <person name="Lorenzi H."/>
            <person name="Inman J."/>
            <person name="Schobel S."/>
            <person name="Amedeo P."/>
            <person name="Caler E."/>
        </authorList>
    </citation>
    <scope>NUCLEOTIDE SEQUENCE [LARGE SCALE GENOMIC DNA]</scope>
    <source>
        <strain evidence="3">ATCC PRA-260 / SAW760</strain>
    </source>
</reference>
<name>B0EJ39_ENTDS</name>
<dbReference type="GeneID" id="5883301"/>
<dbReference type="AlphaFoldDB" id="B0EJ39"/>
<gene>
    <name evidence="2" type="ORF">EDI_137190</name>
</gene>